<evidence type="ECO:0000313" key="2">
    <source>
        <dbReference type="EMBL" id="MFC5503591.1"/>
    </source>
</evidence>
<accession>A0ABW0NUH3</accession>
<dbReference type="EMBL" id="JBHSMG010000006">
    <property type="protein sequence ID" value="MFC5503591.1"/>
    <property type="molecule type" value="Genomic_DNA"/>
</dbReference>
<comment type="caution">
    <text evidence="2">The sequence shown here is derived from an EMBL/GenBank/DDBJ whole genome shotgun (WGS) entry which is preliminary data.</text>
</comment>
<sequence>MTEQHLERLVPRIYAMIDDHLFDELRDFYSAEIVGETPGGALRGRDELVAQLRRNHESVPALQHLVTGVLVDQRRDDAELRANLVAIFAADDGAVSFELGSVWRGTARRDSDGWRITRFAISPVWRRGTRPRP</sequence>
<reference evidence="3" key="1">
    <citation type="journal article" date="2019" name="Int. J. Syst. Evol. Microbiol.">
        <title>The Global Catalogue of Microorganisms (GCM) 10K type strain sequencing project: providing services to taxonomists for standard genome sequencing and annotation.</title>
        <authorList>
            <consortium name="The Broad Institute Genomics Platform"/>
            <consortium name="The Broad Institute Genome Sequencing Center for Infectious Disease"/>
            <person name="Wu L."/>
            <person name="Ma J."/>
        </authorList>
    </citation>
    <scope>NUCLEOTIDE SEQUENCE [LARGE SCALE GENOMIC DNA]</scope>
    <source>
        <strain evidence="3">CGMCC 4.6997</strain>
    </source>
</reference>
<dbReference type="Gene3D" id="3.10.450.50">
    <property type="match status" value="1"/>
</dbReference>
<dbReference type="Proteomes" id="UP001596039">
    <property type="component" value="Unassembled WGS sequence"/>
</dbReference>
<feature type="domain" description="SnoaL-like" evidence="1">
    <location>
        <begin position="7"/>
        <end position="119"/>
    </location>
</feature>
<dbReference type="SUPFAM" id="SSF54427">
    <property type="entry name" value="NTF2-like"/>
    <property type="match status" value="1"/>
</dbReference>
<protein>
    <submittedName>
        <fullName evidence="2">Nuclear transport factor 2 family protein</fullName>
    </submittedName>
</protein>
<organism evidence="2 3">
    <name type="scientific">Lysinimonas soli</name>
    <dbReference type="NCBI Taxonomy" id="1074233"/>
    <lineage>
        <taxon>Bacteria</taxon>
        <taxon>Bacillati</taxon>
        <taxon>Actinomycetota</taxon>
        <taxon>Actinomycetes</taxon>
        <taxon>Micrococcales</taxon>
        <taxon>Microbacteriaceae</taxon>
        <taxon>Lysinimonas</taxon>
    </lineage>
</organism>
<evidence type="ECO:0000313" key="3">
    <source>
        <dbReference type="Proteomes" id="UP001596039"/>
    </source>
</evidence>
<dbReference type="Pfam" id="PF13577">
    <property type="entry name" value="SnoaL_4"/>
    <property type="match status" value="1"/>
</dbReference>
<name>A0ABW0NUH3_9MICO</name>
<evidence type="ECO:0000259" key="1">
    <source>
        <dbReference type="Pfam" id="PF13577"/>
    </source>
</evidence>
<proteinExistence type="predicted"/>
<dbReference type="InterPro" id="IPR032710">
    <property type="entry name" value="NTF2-like_dom_sf"/>
</dbReference>
<dbReference type="RefSeq" id="WP_386741325.1">
    <property type="nucleotide sequence ID" value="NZ_JBHSMG010000006.1"/>
</dbReference>
<dbReference type="InterPro" id="IPR037401">
    <property type="entry name" value="SnoaL-like"/>
</dbReference>
<gene>
    <name evidence="2" type="ORF">ACFPJ4_15200</name>
</gene>
<keyword evidence="3" id="KW-1185">Reference proteome</keyword>